<sequence length="96" mass="10964">MIRLVMAIVSLQAVVQENKQLRTFKTNPARFLTYLWSAIQLYRVPVTFDSPDEFSGVGQKLRELGSLFVFLLTQTATTQISSKLEHSQLTTRRTNS</sequence>
<organism evidence="1">
    <name type="scientific">Trichodesmium erythraeum (strain IMS101)</name>
    <dbReference type="NCBI Taxonomy" id="203124"/>
    <lineage>
        <taxon>Bacteria</taxon>
        <taxon>Bacillati</taxon>
        <taxon>Cyanobacteriota</taxon>
        <taxon>Cyanophyceae</taxon>
        <taxon>Oscillatoriophycideae</taxon>
        <taxon>Oscillatoriales</taxon>
        <taxon>Microcoleaceae</taxon>
        <taxon>Trichodesmium</taxon>
    </lineage>
</organism>
<gene>
    <name evidence="1" type="ordered locus">Tery_0776</name>
</gene>
<dbReference type="EMBL" id="CP000393">
    <property type="protein sequence ID" value="ABG50200.1"/>
    <property type="molecule type" value="Genomic_DNA"/>
</dbReference>
<accession>Q117X4</accession>
<name>Q117X4_TRIEI</name>
<reference evidence="1" key="1">
    <citation type="submission" date="2006-06" db="EMBL/GenBank/DDBJ databases">
        <title>Complete sequence of Trichodesmium erythraeum IMS101.</title>
        <authorList>
            <consortium name="US DOE Joint Genome Institute"/>
            <person name="Copeland A."/>
            <person name="Lucas S."/>
            <person name="Lapidus A."/>
            <person name="Barry K."/>
            <person name="Detter J.C."/>
            <person name="Glavina del Rio T."/>
            <person name="Hammon N."/>
            <person name="Israni S."/>
            <person name="Dalin E."/>
            <person name="Tice H."/>
            <person name="Pitluck S."/>
            <person name="Kiss H."/>
            <person name="Munk A.C."/>
            <person name="Brettin T."/>
            <person name="Bruce D."/>
            <person name="Han C."/>
            <person name="Tapia R."/>
            <person name="Gilna P."/>
            <person name="Schmutz J."/>
            <person name="Larimer F."/>
            <person name="Land M."/>
            <person name="Hauser L."/>
            <person name="Kyrpides N."/>
            <person name="Kim E."/>
            <person name="Richardson P."/>
        </authorList>
    </citation>
    <scope>NUCLEOTIDE SEQUENCE [LARGE SCALE GENOMIC DNA]</scope>
    <source>
        <strain evidence="1">IMS101</strain>
    </source>
</reference>
<dbReference type="KEGG" id="ter:Tery_0776"/>
<protein>
    <submittedName>
        <fullName evidence="1">Uncharacterized protein</fullName>
    </submittedName>
</protein>
<proteinExistence type="predicted"/>
<evidence type="ECO:0000313" key="1">
    <source>
        <dbReference type="EMBL" id="ABG50200.1"/>
    </source>
</evidence>
<dbReference type="AlphaFoldDB" id="Q117X4"/>
<dbReference type="HOGENOM" id="CLU_2358847_0_0_3"/>